<organism evidence="6">
    <name type="scientific">hydrothermal vent metagenome</name>
    <dbReference type="NCBI Taxonomy" id="652676"/>
    <lineage>
        <taxon>unclassified sequences</taxon>
        <taxon>metagenomes</taxon>
        <taxon>ecological metagenomes</taxon>
    </lineage>
</organism>
<name>A0A3B0RZZ2_9ZZZZ</name>
<dbReference type="EMBL" id="UOEC01000163">
    <property type="protein sequence ID" value="VAV99504.1"/>
    <property type="molecule type" value="Genomic_DNA"/>
</dbReference>
<dbReference type="GO" id="GO:0046872">
    <property type="term" value="F:metal ion binding"/>
    <property type="evidence" value="ECO:0007669"/>
    <property type="project" value="UniProtKB-KW"/>
</dbReference>
<evidence type="ECO:0000256" key="3">
    <source>
        <dbReference type="ARBA" id="ARBA00022801"/>
    </source>
</evidence>
<dbReference type="SUPFAM" id="SSF56281">
    <property type="entry name" value="Metallo-hydrolase/oxidoreductase"/>
    <property type="match status" value="1"/>
</dbReference>
<keyword evidence="3 6" id="KW-0378">Hydrolase</keyword>
<dbReference type="CDD" id="cd07720">
    <property type="entry name" value="OPHC2-like_MBL-fold"/>
    <property type="match status" value="1"/>
</dbReference>
<dbReference type="InterPro" id="IPR051013">
    <property type="entry name" value="MBL_superfamily_lactonases"/>
</dbReference>
<evidence type="ECO:0000259" key="5">
    <source>
        <dbReference type="SMART" id="SM00849"/>
    </source>
</evidence>
<evidence type="ECO:0000256" key="4">
    <source>
        <dbReference type="ARBA" id="ARBA00022833"/>
    </source>
</evidence>
<reference evidence="6" key="1">
    <citation type="submission" date="2018-06" db="EMBL/GenBank/DDBJ databases">
        <authorList>
            <person name="Zhirakovskaya E."/>
        </authorList>
    </citation>
    <scope>NUCLEOTIDE SEQUENCE</scope>
</reference>
<keyword evidence="2" id="KW-0479">Metal-binding</keyword>
<dbReference type="SMART" id="SM00849">
    <property type="entry name" value="Lactamase_B"/>
    <property type="match status" value="1"/>
</dbReference>
<dbReference type="GO" id="GO:0016787">
    <property type="term" value="F:hydrolase activity"/>
    <property type="evidence" value="ECO:0007669"/>
    <property type="project" value="UniProtKB-KW"/>
</dbReference>
<dbReference type="Pfam" id="PF00753">
    <property type="entry name" value="Lactamase_B"/>
    <property type="match status" value="1"/>
</dbReference>
<accession>A0A3B0RZZ2</accession>
<feature type="domain" description="Metallo-beta-lactamase" evidence="5">
    <location>
        <begin position="98"/>
        <end position="298"/>
    </location>
</feature>
<dbReference type="PROSITE" id="PS51318">
    <property type="entry name" value="TAT"/>
    <property type="match status" value="1"/>
</dbReference>
<dbReference type="InterPro" id="IPR001279">
    <property type="entry name" value="Metallo-B-lactamas"/>
</dbReference>
<evidence type="ECO:0000256" key="2">
    <source>
        <dbReference type="ARBA" id="ARBA00022723"/>
    </source>
</evidence>
<dbReference type="PANTHER" id="PTHR42978">
    <property type="entry name" value="QUORUM-QUENCHING LACTONASE YTNP-RELATED-RELATED"/>
    <property type="match status" value="1"/>
</dbReference>
<proteinExistence type="inferred from homology"/>
<dbReference type="InterPro" id="IPR006311">
    <property type="entry name" value="TAT_signal"/>
</dbReference>
<dbReference type="PANTHER" id="PTHR42978:SF6">
    <property type="entry name" value="QUORUM-QUENCHING LACTONASE YTNP-RELATED"/>
    <property type="match status" value="1"/>
</dbReference>
<sequence>MPTTVSRRRLLTGAAGLIAAPYVLRGFSSDAQAKAPMLGPERPNHYRFKFGKMEITTINDGAFYLAGPFPIFGADQFPEDVEELAIANKLSPKRMEIGFTPVIINTGNELVLFDTGNGDSRGDSVGYLQKAMKIAGYTPEQVDVVVISHFHFDHIGGLMAGGKLAFPNARYVIGEAENNFWLHPDQAGGSTGSTHTLSLKNVKPLAEKTTFIKDGASVATGITAISAAGHTPGHMAYHIESDGNRIFLGGDFCNHYVMSLQNPEWHVSFDMEKQQAGQARRKLLDMLATEKIPFTSYHMPFPAVGYVDRKDDGFVYVPATYQLNL</sequence>
<gene>
    <name evidence="6" type="ORF">MNBD_ALPHA08-37</name>
</gene>
<evidence type="ECO:0000256" key="1">
    <source>
        <dbReference type="ARBA" id="ARBA00007749"/>
    </source>
</evidence>
<protein>
    <submittedName>
        <fullName evidence="6">MBL-fold metallo-hydrolase superfamily</fullName>
    </submittedName>
</protein>
<dbReference type="AlphaFoldDB" id="A0A3B0RZZ2"/>
<comment type="similarity">
    <text evidence="1">Belongs to the metallo-beta-lactamase superfamily.</text>
</comment>
<keyword evidence="4" id="KW-0862">Zinc</keyword>
<evidence type="ECO:0000313" key="6">
    <source>
        <dbReference type="EMBL" id="VAV99504.1"/>
    </source>
</evidence>
<dbReference type="Gene3D" id="3.60.15.10">
    <property type="entry name" value="Ribonuclease Z/Hydroxyacylglutathione hydrolase-like"/>
    <property type="match status" value="1"/>
</dbReference>
<dbReference type="InterPro" id="IPR036866">
    <property type="entry name" value="RibonucZ/Hydroxyglut_hydro"/>
</dbReference>